<evidence type="ECO:0008006" key="3">
    <source>
        <dbReference type="Google" id="ProtNLM"/>
    </source>
</evidence>
<accession>A0A822MXS9</accession>
<reference evidence="2" key="1">
    <citation type="submission" date="2014-06" db="EMBL/GenBank/DDBJ databases">
        <authorList>
            <person name="Le Roux Frederique"/>
        </authorList>
    </citation>
    <scope>NUCLEOTIDE SEQUENCE [LARGE SCALE GENOMIC DNA]</scope>
    <source>
        <strain evidence="2">J5-5</strain>
    </source>
</reference>
<proteinExistence type="predicted"/>
<dbReference type="AlphaFoldDB" id="A0A822MXS9"/>
<comment type="caution">
    <text evidence="1">The sequence shown here is derived from an EMBL/GenBank/DDBJ whole genome shotgun (WGS) entry which is preliminary data.</text>
</comment>
<protein>
    <recommendedName>
        <fullName evidence="3">RiboL-PSP-HEPN domain-containing protein</fullName>
    </recommendedName>
</protein>
<dbReference type="EMBL" id="CCJV01000081">
    <property type="protein sequence ID" value="CDT26602.1"/>
    <property type="molecule type" value="Genomic_DNA"/>
</dbReference>
<name>A0A822MXS9_9VIBR</name>
<evidence type="ECO:0000313" key="1">
    <source>
        <dbReference type="EMBL" id="CDT26602.1"/>
    </source>
</evidence>
<organism evidence="1 2">
    <name type="scientific">Vibrio crassostreae</name>
    <dbReference type="NCBI Taxonomy" id="246167"/>
    <lineage>
        <taxon>Bacteria</taxon>
        <taxon>Pseudomonadati</taxon>
        <taxon>Pseudomonadota</taxon>
        <taxon>Gammaproteobacteria</taxon>
        <taxon>Vibrionales</taxon>
        <taxon>Vibrionaceae</taxon>
        <taxon>Vibrio</taxon>
    </lineage>
</organism>
<evidence type="ECO:0000313" key="2">
    <source>
        <dbReference type="Proteomes" id="UP000049495"/>
    </source>
</evidence>
<sequence>MLTKKSTLKEKKIDLHAFKERTEYELKYLRSYVVDISEAISEKGESLEQSMIADIDSSPDDEEILVDLFNKEISKLKSYFYHSSIVLVYTLLESTLSHLTTEIKNCTNSKLALQDLNDNNIIRKSIKFIDLICSVDLKNEKKLYDRICEFQQLRNQIVHQNSRVKGQDEKSLKKNAIALKATFPMIEINEDSWDFHITESSLIEELVNVVDAFIAVAIEDIEKQVFIVQS</sequence>
<dbReference type="Proteomes" id="UP000049495">
    <property type="component" value="Unassembled WGS sequence"/>
</dbReference>
<dbReference type="RefSeq" id="WP_055319299.1">
    <property type="nucleotide sequence ID" value="NZ_CAWQCV010000142.1"/>
</dbReference>
<gene>
    <name evidence="1" type="ORF">VCR5J5_220013</name>
</gene>